<dbReference type="Pfam" id="PF08282">
    <property type="entry name" value="Hydrolase_3"/>
    <property type="match status" value="1"/>
</dbReference>
<proteinExistence type="inferred from homology"/>
<accession>A0ABU1GV46</accession>
<keyword evidence="2" id="KW-0479">Metal-binding</keyword>
<comment type="cofactor">
    <cofactor evidence="1">
        <name>Mg(2+)</name>
        <dbReference type="ChEBI" id="CHEBI:18420"/>
    </cofactor>
</comment>
<evidence type="ECO:0000313" key="7">
    <source>
        <dbReference type="Proteomes" id="UP001269375"/>
    </source>
</evidence>
<evidence type="ECO:0000256" key="4">
    <source>
        <dbReference type="ARBA" id="ARBA00022842"/>
    </source>
</evidence>
<dbReference type="NCBIfam" id="TIGR01484">
    <property type="entry name" value="HAD-SF-IIB"/>
    <property type="match status" value="1"/>
</dbReference>
<keyword evidence="7" id="KW-1185">Reference proteome</keyword>
<dbReference type="GO" id="GO:0016787">
    <property type="term" value="F:hydrolase activity"/>
    <property type="evidence" value="ECO:0007669"/>
    <property type="project" value="UniProtKB-KW"/>
</dbReference>
<dbReference type="InterPro" id="IPR023214">
    <property type="entry name" value="HAD_sf"/>
</dbReference>
<keyword evidence="4" id="KW-0460">Magnesium</keyword>
<name>A0ABU1GV46_9GAMM</name>
<dbReference type="InterPro" id="IPR000150">
    <property type="entry name" value="Cof"/>
</dbReference>
<sequence length="265" mass="28699">MTPQLIVTDLDNTLLDSQHALDPLTVETFQALEAKGHHLAIASGRHVEDIREVRRQLGVSAHIISTNGAYLHAPDDQLVFERPLDAALASALIGELDVPGDVRVNVYTADHWWIDAESPNLLAFHESTGFSYRVGDLAALEGQHVGKVFFIGEPRLLAALETELRARFEAQVHITYSLPNSLEVMAKGATKGSALEALLDRLSLPASACLAFGDNLNDYEMLSVAGQAHLVSNAHPHLFTALPEVTVIGDHSDAAVARTLKARLL</sequence>
<comment type="similarity">
    <text evidence="5">Belongs to the HAD-like hydrolase superfamily. Cof family.</text>
</comment>
<dbReference type="NCBIfam" id="TIGR00099">
    <property type="entry name" value="Cof-subfamily"/>
    <property type="match status" value="1"/>
</dbReference>
<dbReference type="RefSeq" id="WP_251589847.1">
    <property type="nucleotide sequence ID" value="NZ_JAMLJI010000001.1"/>
</dbReference>
<dbReference type="CDD" id="cd07516">
    <property type="entry name" value="HAD_Pase"/>
    <property type="match status" value="1"/>
</dbReference>
<protein>
    <submittedName>
        <fullName evidence="6">Cof-type HAD-IIB family hydrolase</fullName>
    </submittedName>
</protein>
<gene>
    <name evidence="6" type="ORF">QC825_07570</name>
</gene>
<evidence type="ECO:0000256" key="5">
    <source>
        <dbReference type="ARBA" id="ARBA00034778"/>
    </source>
</evidence>
<dbReference type="Gene3D" id="3.30.1240.10">
    <property type="match status" value="1"/>
</dbReference>
<dbReference type="Proteomes" id="UP001269375">
    <property type="component" value="Unassembled WGS sequence"/>
</dbReference>
<evidence type="ECO:0000256" key="1">
    <source>
        <dbReference type="ARBA" id="ARBA00001946"/>
    </source>
</evidence>
<evidence type="ECO:0000256" key="2">
    <source>
        <dbReference type="ARBA" id="ARBA00022723"/>
    </source>
</evidence>
<dbReference type="PANTHER" id="PTHR47267">
    <property type="match status" value="1"/>
</dbReference>
<comment type="caution">
    <text evidence="6">The sequence shown here is derived from an EMBL/GenBank/DDBJ whole genome shotgun (WGS) entry which is preliminary data.</text>
</comment>
<dbReference type="PANTHER" id="PTHR47267:SF4">
    <property type="entry name" value="PYRIDOXAL PHOSPHATE PHOSPHATASE YIGL"/>
    <property type="match status" value="1"/>
</dbReference>
<organism evidence="6 7">
    <name type="scientific">Larsenimonas suaedae</name>
    <dbReference type="NCBI Taxonomy" id="1851019"/>
    <lineage>
        <taxon>Bacteria</taxon>
        <taxon>Pseudomonadati</taxon>
        <taxon>Pseudomonadota</taxon>
        <taxon>Gammaproteobacteria</taxon>
        <taxon>Oceanospirillales</taxon>
        <taxon>Halomonadaceae</taxon>
        <taxon>Larsenimonas</taxon>
    </lineage>
</organism>
<dbReference type="Gene3D" id="3.40.50.1000">
    <property type="entry name" value="HAD superfamily/HAD-like"/>
    <property type="match status" value="1"/>
</dbReference>
<reference evidence="6 7" key="1">
    <citation type="submission" date="2023-04" db="EMBL/GenBank/DDBJ databases">
        <title>A long-awaited taxogenomic arrangement of the family Halomonadaceae.</title>
        <authorList>
            <person name="De La Haba R."/>
            <person name="Chuvochina M."/>
            <person name="Wittouck S."/>
            <person name="Arahal D.R."/>
            <person name="Sanchez-Porro C."/>
            <person name="Hugenholtz P."/>
            <person name="Ventosa A."/>
        </authorList>
    </citation>
    <scope>NUCLEOTIDE SEQUENCE [LARGE SCALE GENOMIC DNA]</scope>
    <source>
        <strain evidence="6 7">DSM 22428</strain>
    </source>
</reference>
<dbReference type="InterPro" id="IPR006379">
    <property type="entry name" value="HAD-SF_hydro_IIB"/>
</dbReference>
<evidence type="ECO:0000256" key="3">
    <source>
        <dbReference type="ARBA" id="ARBA00022801"/>
    </source>
</evidence>
<dbReference type="SFLD" id="SFLDS00003">
    <property type="entry name" value="Haloacid_Dehalogenase"/>
    <property type="match status" value="1"/>
</dbReference>
<dbReference type="InterPro" id="IPR036412">
    <property type="entry name" value="HAD-like_sf"/>
</dbReference>
<dbReference type="SUPFAM" id="SSF56784">
    <property type="entry name" value="HAD-like"/>
    <property type="match status" value="1"/>
</dbReference>
<dbReference type="EMBL" id="JARWAO010000003">
    <property type="protein sequence ID" value="MDR5895924.1"/>
    <property type="molecule type" value="Genomic_DNA"/>
</dbReference>
<keyword evidence="3 6" id="KW-0378">Hydrolase</keyword>
<evidence type="ECO:0000313" key="6">
    <source>
        <dbReference type="EMBL" id="MDR5895924.1"/>
    </source>
</evidence>
<dbReference type="SFLD" id="SFLDG01140">
    <property type="entry name" value="C2.B:_Phosphomannomutase_and_P"/>
    <property type="match status" value="1"/>
</dbReference>